<feature type="compositionally biased region" description="Basic residues" evidence="1">
    <location>
        <begin position="34"/>
        <end position="45"/>
    </location>
</feature>
<proteinExistence type="predicted"/>
<dbReference type="AlphaFoldDB" id="A0AAV0W9L1"/>
<keyword evidence="3" id="KW-1185">Reference proteome</keyword>
<feature type="compositionally biased region" description="Basic and acidic residues" evidence="1">
    <location>
        <begin position="61"/>
        <end position="90"/>
    </location>
</feature>
<comment type="caution">
    <text evidence="2">The sequence shown here is derived from an EMBL/GenBank/DDBJ whole genome shotgun (WGS) entry which is preliminary data.</text>
</comment>
<protein>
    <submittedName>
        <fullName evidence="2">Uncharacterized protein</fullName>
    </submittedName>
</protein>
<dbReference type="Proteomes" id="UP001160148">
    <property type="component" value="Unassembled WGS sequence"/>
</dbReference>
<reference evidence="2 3" key="1">
    <citation type="submission" date="2023-01" db="EMBL/GenBank/DDBJ databases">
        <authorList>
            <person name="Whitehead M."/>
        </authorList>
    </citation>
    <scope>NUCLEOTIDE SEQUENCE [LARGE SCALE GENOMIC DNA]</scope>
</reference>
<dbReference type="EMBL" id="CARXXK010000002">
    <property type="protein sequence ID" value="CAI6352457.1"/>
    <property type="molecule type" value="Genomic_DNA"/>
</dbReference>
<evidence type="ECO:0000256" key="1">
    <source>
        <dbReference type="SAM" id="MobiDB-lite"/>
    </source>
</evidence>
<evidence type="ECO:0000313" key="3">
    <source>
        <dbReference type="Proteomes" id="UP001160148"/>
    </source>
</evidence>
<evidence type="ECO:0000313" key="2">
    <source>
        <dbReference type="EMBL" id="CAI6352457.1"/>
    </source>
</evidence>
<name>A0AAV0W9L1_9HEMI</name>
<gene>
    <name evidence="2" type="ORF">MEUPH1_LOCUS8696</name>
</gene>
<organism evidence="2 3">
    <name type="scientific">Macrosiphum euphorbiae</name>
    <name type="common">potato aphid</name>
    <dbReference type="NCBI Taxonomy" id="13131"/>
    <lineage>
        <taxon>Eukaryota</taxon>
        <taxon>Metazoa</taxon>
        <taxon>Ecdysozoa</taxon>
        <taxon>Arthropoda</taxon>
        <taxon>Hexapoda</taxon>
        <taxon>Insecta</taxon>
        <taxon>Pterygota</taxon>
        <taxon>Neoptera</taxon>
        <taxon>Paraneoptera</taxon>
        <taxon>Hemiptera</taxon>
        <taxon>Sternorrhyncha</taxon>
        <taxon>Aphidomorpha</taxon>
        <taxon>Aphidoidea</taxon>
        <taxon>Aphididae</taxon>
        <taxon>Macrosiphini</taxon>
        <taxon>Macrosiphum</taxon>
    </lineage>
</organism>
<feature type="region of interest" description="Disordered" evidence="1">
    <location>
        <begin position="21"/>
        <end position="104"/>
    </location>
</feature>
<feature type="compositionally biased region" description="Basic and acidic residues" evidence="1">
    <location>
        <begin position="21"/>
        <end position="33"/>
    </location>
</feature>
<accession>A0AAV0W9L1</accession>
<sequence length="210" mass="25004">MYKEPATQRKRCLERARIKYQEKKANEGSEAKRARLYKNRQAQKKLRAEETPSMKNKRLLQQRENRIKQRDKETPESGEARRQAEHERYLQRTAAENPESREARKQADLDIYNVVQHRLPKIEKPIWKIYADSGWNVSASEIEFEKAINTFCEVCTKRCYPNQVSILKFSNYKPNYLPIELLQKKQLLLCHRCKTHLSSRKTTAPQNKKK</sequence>